<sequence length="460" mass="51848">MAADKTDSDHVEQLENPEHEALLTGAFALASLFSSCVEAFGLIHANQKWEKEEQLQLTRLGLQQARLLIWGTVVGIASPPASVTDRKVPRHPSLAYPDLKEPTFFDARDARLDDPEFRTPIEQTLSAIVDRSAATTREEMMAKYGLKPARKFGPVLEQAMDTNRLEGFREKYALLREVAEDVARINTRRNNSLTYTPWMLADVTKFGHFIDLTHEKVDALINLLDVKEKVDRAMRMDIRVFGWHIVPDRTRTAQDISKLRMLQEICKNDYPEYLVATQQALDNISREAREFAVSSYIVSKEQARFLKSGDNGATGEQKPKKKPGLLKLFKTFNKKDHHRTGHSHSISGASTARTDDDLEPPRSMSDVGPNLGRIRSKSVGTDLELDEDVRNRLAQMNTHTSEGTNDTPAMVETFGKAIDSPFASPITVLRPAKEPGVVERHDMYKGIARTETRNLHQADF</sequence>
<reference evidence="3" key="1">
    <citation type="journal article" date="2020" name="Stud. Mycol.">
        <title>101 Dothideomycetes genomes: a test case for predicting lifestyles and emergence of pathogens.</title>
        <authorList>
            <person name="Haridas S."/>
            <person name="Albert R."/>
            <person name="Binder M."/>
            <person name="Bloem J."/>
            <person name="Labutti K."/>
            <person name="Salamov A."/>
            <person name="Andreopoulos B."/>
            <person name="Baker S."/>
            <person name="Barry K."/>
            <person name="Bills G."/>
            <person name="Bluhm B."/>
            <person name="Cannon C."/>
            <person name="Castanera R."/>
            <person name="Culley D."/>
            <person name="Daum C."/>
            <person name="Ezra D."/>
            <person name="Gonzalez J."/>
            <person name="Henrissat B."/>
            <person name="Kuo A."/>
            <person name="Liang C."/>
            <person name="Lipzen A."/>
            <person name="Lutzoni F."/>
            <person name="Magnuson J."/>
            <person name="Mondo S."/>
            <person name="Nolan M."/>
            <person name="Ohm R."/>
            <person name="Pangilinan J."/>
            <person name="Park H.-J."/>
            <person name="Ramirez L."/>
            <person name="Alfaro M."/>
            <person name="Sun H."/>
            <person name="Tritt A."/>
            <person name="Yoshinaga Y."/>
            <person name="Zwiers L.-H."/>
            <person name="Turgeon B."/>
            <person name="Goodwin S."/>
            <person name="Spatafora J."/>
            <person name="Crous P."/>
            <person name="Grigoriev I."/>
        </authorList>
    </citation>
    <scope>NUCLEOTIDE SEQUENCE</scope>
    <source>
        <strain evidence="3">SCOH1-5</strain>
    </source>
</reference>
<dbReference type="Pfam" id="PF14479">
    <property type="entry name" value="HeLo"/>
    <property type="match status" value="1"/>
</dbReference>
<evidence type="ECO:0000313" key="4">
    <source>
        <dbReference type="Proteomes" id="UP000799539"/>
    </source>
</evidence>
<dbReference type="Proteomes" id="UP000799539">
    <property type="component" value="Unassembled WGS sequence"/>
</dbReference>
<protein>
    <recommendedName>
        <fullName evidence="2">Prion-inhibition and propagation HeLo domain-containing protein</fullName>
    </recommendedName>
</protein>
<feature type="domain" description="Prion-inhibition and propagation HeLo" evidence="2">
    <location>
        <begin position="22"/>
        <end position="262"/>
    </location>
</feature>
<name>A0A6A6F9V8_9PEZI</name>
<feature type="region of interest" description="Disordered" evidence="1">
    <location>
        <begin position="332"/>
        <end position="375"/>
    </location>
</feature>
<organism evidence="3 4">
    <name type="scientific">Cercospora zeae-maydis SCOH1-5</name>
    <dbReference type="NCBI Taxonomy" id="717836"/>
    <lineage>
        <taxon>Eukaryota</taxon>
        <taxon>Fungi</taxon>
        <taxon>Dikarya</taxon>
        <taxon>Ascomycota</taxon>
        <taxon>Pezizomycotina</taxon>
        <taxon>Dothideomycetes</taxon>
        <taxon>Dothideomycetidae</taxon>
        <taxon>Mycosphaerellales</taxon>
        <taxon>Mycosphaerellaceae</taxon>
        <taxon>Cercospora</taxon>
    </lineage>
</organism>
<dbReference type="InterPro" id="IPR038305">
    <property type="entry name" value="HeLo_sf"/>
</dbReference>
<evidence type="ECO:0000259" key="2">
    <source>
        <dbReference type="Pfam" id="PF14479"/>
    </source>
</evidence>
<evidence type="ECO:0000313" key="3">
    <source>
        <dbReference type="EMBL" id="KAF2210123.1"/>
    </source>
</evidence>
<evidence type="ECO:0000256" key="1">
    <source>
        <dbReference type="SAM" id="MobiDB-lite"/>
    </source>
</evidence>
<feature type="compositionally biased region" description="Polar residues" evidence="1">
    <location>
        <begin position="343"/>
        <end position="352"/>
    </location>
</feature>
<keyword evidence="4" id="KW-1185">Reference proteome</keyword>
<dbReference type="OrthoDB" id="20872at2759"/>
<dbReference type="Gene3D" id="1.20.120.1020">
    <property type="entry name" value="Prion-inhibition and propagation, HeLo domain"/>
    <property type="match status" value="1"/>
</dbReference>
<dbReference type="EMBL" id="ML992683">
    <property type="protein sequence ID" value="KAF2210123.1"/>
    <property type="molecule type" value="Genomic_DNA"/>
</dbReference>
<accession>A0A6A6F9V8</accession>
<proteinExistence type="predicted"/>
<dbReference type="InterPro" id="IPR029498">
    <property type="entry name" value="HeLo_dom"/>
</dbReference>
<gene>
    <name evidence="3" type="ORF">CERZMDRAFT_45916</name>
</gene>
<dbReference type="AlphaFoldDB" id="A0A6A6F9V8"/>